<dbReference type="Proteomes" id="UP000321353">
    <property type="component" value="Chromosome"/>
</dbReference>
<dbReference type="RefSeq" id="WP_147870067.1">
    <property type="nucleotide sequence ID" value="NZ_CP036264.1"/>
</dbReference>
<dbReference type="PANTHER" id="PTHR21600:SF44">
    <property type="entry name" value="RIBOSOMAL LARGE SUBUNIT PSEUDOURIDINE SYNTHASE D"/>
    <property type="match status" value="1"/>
</dbReference>
<keyword evidence="3" id="KW-0413">Isomerase</keyword>
<evidence type="ECO:0000259" key="2">
    <source>
        <dbReference type="Pfam" id="PF00849"/>
    </source>
</evidence>
<dbReference type="InterPro" id="IPR006145">
    <property type="entry name" value="PsdUridine_synth_RsuA/RluA"/>
</dbReference>
<keyword evidence="4" id="KW-1185">Reference proteome</keyword>
<reference evidence="3 4" key="1">
    <citation type="submission" date="2019-02" db="EMBL/GenBank/DDBJ databases">
        <title>Planctomycetal bacteria perform biofilm scaping via a novel small molecule.</title>
        <authorList>
            <person name="Jeske O."/>
            <person name="Boedeker C."/>
            <person name="Wiegand S."/>
            <person name="Breitling P."/>
            <person name="Kallscheuer N."/>
            <person name="Jogler M."/>
            <person name="Rohde M."/>
            <person name="Petersen J."/>
            <person name="Medema M.H."/>
            <person name="Surup F."/>
            <person name="Jogler C."/>
        </authorList>
    </citation>
    <scope>NUCLEOTIDE SEQUENCE [LARGE SCALE GENOMIC DNA]</scope>
    <source>
        <strain evidence="3 4">Mal15</strain>
    </source>
</reference>
<dbReference type="AlphaFoldDB" id="A0A5B9MHX2"/>
<sequence>MNVLYEDNHLLVVDKPAGMPTMGAEAGIQTVHGWATDYLKRRYQKPGNVFVGVVSRLDKLTTGVLVLARTSKAASRLTIQFGGPGKSKKVSTRAQKMYLAMVAGDLENDSGLPPSGTLTDAVFKDDAAHRMRVDRRGRADAQQARLNYCVIDRSQSRTLVAVRLLTGRKHQIRLQFADRGHPVLGDTKYGSRIDFPCGVALHSWQLLIEHPTRSEMQLFRAPVPNAWRNPPFSVPGESSIRSTLVATADWYNGEGNE</sequence>
<dbReference type="InterPro" id="IPR020103">
    <property type="entry name" value="PsdUridine_synth_cat_dom_sf"/>
</dbReference>
<proteinExistence type="inferred from homology"/>
<feature type="domain" description="Pseudouridine synthase RsuA/RluA-like" evidence="2">
    <location>
        <begin position="9"/>
        <end position="177"/>
    </location>
</feature>
<dbReference type="Gene3D" id="3.30.2350.10">
    <property type="entry name" value="Pseudouridine synthase"/>
    <property type="match status" value="1"/>
</dbReference>
<dbReference type="GO" id="GO:0000455">
    <property type="term" value="P:enzyme-directed rRNA pseudouridine synthesis"/>
    <property type="evidence" value="ECO:0007669"/>
    <property type="project" value="TreeGrafter"/>
</dbReference>
<protein>
    <submittedName>
        <fullName evidence="3">Ribosomal large subunit pseudouridine synthase A</fullName>
        <ecNumber evidence="3">5.4.99.28</ecNumber>
    </submittedName>
</protein>
<dbReference type="PANTHER" id="PTHR21600">
    <property type="entry name" value="MITOCHONDRIAL RNA PSEUDOURIDINE SYNTHASE"/>
    <property type="match status" value="1"/>
</dbReference>
<dbReference type="GO" id="GO:0003723">
    <property type="term" value="F:RNA binding"/>
    <property type="evidence" value="ECO:0007669"/>
    <property type="project" value="InterPro"/>
</dbReference>
<evidence type="ECO:0000256" key="1">
    <source>
        <dbReference type="ARBA" id="ARBA00010876"/>
    </source>
</evidence>
<name>A0A5B9MHX2_9BACT</name>
<dbReference type="GO" id="GO:0160151">
    <property type="term" value="F:tRNA pseudouridine(32) synthase activity"/>
    <property type="evidence" value="ECO:0007669"/>
    <property type="project" value="UniProtKB-EC"/>
</dbReference>
<evidence type="ECO:0000313" key="3">
    <source>
        <dbReference type="EMBL" id="QEG00902.1"/>
    </source>
</evidence>
<dbReference type="EMBL" id="CP036264">
    <property type="protein sequence ID" value="QEG00902.1"/>
    <property type="molecule type" value="Genomic_DNA"/>
</dbReference>
<evidence type="ECO:0000313" key="4">
    <source>
        <dbReference type="Proteomes" id="UP000321353"/>
    </source>
</evidence>
<comment type="similarity">
    <text evidence="1">Belongs to the pseudouridine synthase RluA family.</text>
</comment>
<dbReference type="KEGG" id="smam:Mal15_49780"/>
<gene>
    <name evidence="3" type="primary">rluA_2</name>
    <name evidence="3" type="ORF">Mal15_49780</name>
</gene>
<accession>A0A5B9MHX2</accession>
<dbReference type="InterPro" id="IPR050188">
    <property type="entry name" value="RluA_PseudoU_synthase"/>
</dbReference>
<dbReference type="Pfam" id="PF00849">
    <property type="entry name" value="PseudoU_synth_2"/>
    <property type="match status" value="1"/>
</dbReference>
<organism evidence="3 4">
    <name type="scientific">Stieleria maiorica</name>
    <dbReference type="NCBI Taxonomy" id="2795974"/>
    <lineage>
        <taxon>Bacteria</taxon>
        <taxon>Pseudomonadati</taxon>
        <taxon>Planctomycetota</taxon>
        <taxon>Planctomycetia</taxon>
        <taxon>Pirellulales</taxon>
        <taxon>Pirellulaceae</taxon>
        <taxon>Stieleria</taxon>
    </lineage>
</organism>
<dbReference type="CDD" id="cd02869">
    <property type="entry name" value="PseudoU_synth_RluA_like"/>
    <property type="match status" value="1"/>
</dbReference>
<dbReference type="EC" id="5.4.99.28" evidence="3"/>
<dbReference type="SUPFAM" id="SSF55120">
    <property type="entry name" value="Pseudouridine synthase"/>
    <property type="match status" value="1"/>
</dbReference>